<feature type="domain" description="NIDO" evidence="1">
    <location>
        <begin position="141"/>
        <end position="277"/>
    </location>
</feature>
<comment type="caution">
    <text evidence="2">The sequence shown here is derived from an EMBL/GenBank/DDBJ whole genome shotgun (WGS) entry which is preliminary data.</text>
</comment>
<gene>
    <name evidence="2" type="ORF">EWV85_10325</name>
</gene>
<evidence type="ECO:0000313" key="3">
    <source>
        <dbReference type="Proteomes" id="UP000316443"/>
    </source>
</evidence>
<dbReference type="EMBL" id="SFCA01000105">
    <property type="protein sequence ID" value="TRT54848.1"/>
    <property type="molecule type" value="Genomic_DNA"/>
</dbReference>
<sequence>MTVVLHELDYKNVTLAISTIWSVTQMTVSTKKNNAFTHFCQNIAIGCVGLMSLGLSAEVSLANPSVILNGFGGPAGFGELSQGPNDDGSSSRLNLPFNIDFFGNNFSTFFVNNNGNLTFVNPLGQFTPSPFPITNQPMIAPYWGDVDTRGTGAVYVASPNQSTAVVTWDRVGYYNSRTNLLNTFQVVLRDRPDTKPDGNFDIEFRYGQLQWTTGDASGGSGGLGGTPAQAGFDAGDRTNFFTLPGSRTSEVLNLAHTSNVSLDTPGLWSFAIRNGETPGSTPDNPLLPVIIQGGFRFNFNIINPLRPVFIDPDVAVGYNYIVDSGPNITSVLLPTGIGDGLYELWSDSSGSGGNCTNFVSSGTTLTGGTTFNFASPLRCFSVRGIETSAGLDPANPVAFVAGLTFESAGLVSMRQIPITVFVDNGTTQVPEPTTSAFIYAGLMGLGLLARKAK</sequence>
<protein>
    <submittedName>
        <fullName evidence="2">Nidogen</fullName>
    </submittedName>
</protein>
<dbReference type="InterPro" id="IPR003886">
    <property type="entry name" value="NIDO_dom"/>
</dbReference>
<evidence type="ECO:0000313" key="2">
    <source>
        <dbReference type="EMBL" id="TRT54848.1"/>
    </source>
</evidence>
<reference evidence="2 3" key="1">
    <citation type="submission" date="2019-01" db="EMBL/GenBank/DDBJ databases">
        <title>Coherence of Microcystis species and biogeography revealed through population genomics.</title>
        <authorList>
            <person name="Perez-Carrascal O.M."/>
            <person name="Terrat Y."/>
            <person name="Giani A."/>
            <person name="Fortin N."/>
            <person name="Tromas N."/>
            <person name="Shapiro B.J."/>
        </authorList>
    </citation>
    <scope>NUCLEOTIDE SEQUENCE [LARGE SCALE GENOMIC DNA]</scope>
    <source>
        <strain evidence="2">Ma_QC_C_20070703_M131</strain>
    </source>
</reference>
<dbReference type="PANTHER" id="PTHR46160:SF8">
    <property type="entry name" value="VWFD DOMAIN-CONTAINING PROTEIN"/>
    <property type="match status" value="1"/>
</dbReference>
<dbReference type="PANTHER" id="PTHR46160">
    <property type="entry name" value="ALPHA-TECTORIN-RELATED"/>
    <property type="match status" value="1"/>
</dbReference>
<dbReference type="Pfam" id="PF06119">
    <property type="entry name" value="NIDO"/>
    <property type="match status" value="2"/>
</dbReference>
<name>A0A551Y1M6_MICAE</name>
<evidence type="ECO:0000259" key="1">
    <source>
        <dbReference type="PROSITE" id="PS51220"/>
    </source>
</evidence>
<dbReference type="Proteomes" id="UP000316443">
    <property type="component" value="Unassembled WGS sequence"/>
</dbReference>
<organism evidence="2 3">
    <name type="scientific">Microcystis aeruginosa Ma_QC_C_20070703_M131</name>
    <dbReference type="NCBI Taxonomy" id="2486263"/>
    <lineage>
        <taxon>Bacteria</taxon>
        <taxon>Bacillati</taxon>
        <taxon>Cyanobacteriota</taxon>
        <taxon>Cyanophyceae</taxon>
        <taxon>Oscillatoriophycideae</taxon>
        <taxon>Chroococcales</taxon>
        <taxon>Microcystaceae</taxon>
        <taxon>Microcystis</taxon>
    </lineage>
</organism>
<accession>A0A551Y1M6</accession>
<dbReference type="AlphaFoldDB" id="A0A551Y1M6"/>
<dbReference type="PROSITE" id="PS51220">
    <property type="entry name" value="NIDO"/>
    <property type="match status" value="1"/>
</dbReference>
<dbReference type="GO" id="GO:0007160">
    <property type="term" value="P:cell-matrix adhesion"/>
    <property type="evidence" value="ECO:0007669"/>
    <property type="project" value="InterPro"/>
</dbReference>
<dbReference type="InterPro" id="IPR052749">
    <property type="entry name" value="Alpha-tectorin"/>
</dbReference>
<proteinExistence type="predicted"/>
<dbReference type="SMART" id="SM00539">
    <property type="entry name" value="NIDO"/>
    <property type="match status" value="1"/>
</dbReference>